<proteinExistence type="predicted"/>
<keyword evidence="1" id="KW-0732">Signal</keyword>
<accession>A0ABS7IYD6</accession>
<comment type="caution">
    <text evidence="3">The sequence shown here is derived from an EMBL/GenBank/DDBJ whole genome shotgun (WGS) entry which is preliminary data.</text>
</comment>
<organism evidence="3 4">
    <name type="scientific">Qipengyuania polymorpha</name>
    <dbReference type="NCBI Taxonomy" id="2867234"/>
    <lineage>
        <taxon>Bacteria</taxon>
        <taxon>Pseudomonadati</taxon>
        <taxon>Pseudomonadota</taxon>
        <taxon>Alphaproteobacteria</taxon>
        <taxon>Sphingomonadales</taxon>
        <taxon>Erythrobacteraceae</taxon>
        <taxon>Qipengyuania</taxon>
    </lineage>
</organism>
<name>A0ABS7IYD6_9SPHN</name>
<dbReference type="Proteomes" id="UP000783253">
    <property type="component" value="Unassembled WGS sequence"/>
</dbReference>
<dbReference type="SUPFAM" id="SSF48452">
    <property type="entry name" value="TPR-like"/>
    <property type="match status" value="1"/>
</dbReference>
<keyword evidence="4" id="KW-1185">Reference proteome</keyword>
<gene>
    <name evidence="3" type="ORF">K3152_09945</name>
</gene>
<feature type="chain" id="PRO_5047527730" evidence="1">
    <location>
        <begin position="21"/>
        <end position="449"/>
    </location>
</feature>
<protein>
    <submittedName>
        <fullName evidence="3">Bacteriophage N4 adsorption protein A</fullName>
    </submittedName>
</protein>
<dbReference type="EMBL" id="JAIGNK010000003">
    <property type="protein sequence ID" value="MBX7458567.1"/>
    <property type="molecule type" value="Genomic_DNA"/>
</dbReference>
<feature type="domain" description="Bacteriophage N4 adsorption protein A C-terminal" evidence="2">
    <location>
        <begin position="277"/>
        <end position="443"/>
    </location>
</feature>
<dbReference type="RefSeq" id="WP_221573965.1">
    <property type="nucleotide sequence ID" value="NZ_JAIGNK010000003.1"/>
</dbReference>
<sequence length="449" mass="49027">MLRTMFAIACWLASGSPAFAQAGTDTPFRDYDAGNYRAALAGAEAALETESENPVWWALLAETQARLGGHAEAAEAFATAGRFETDAAKRSYFLRAQALQLVYADRHDEARAIVRAAMDEPLLETRNSLDWAMVAISARDDRSAQDVLDNEALYGKFTRQTALDAAYSAKRRGMDQRAVGFFKLGLALDAEEETPLGPVQREGIRRENRELTRDWSFIAQASFSSAGRPIGPANTSLGDERASQFGAEVSRRIGGWRNGRPFSIFARAYHSEFLSDDAAGGNAMQGWVGVRYKPLSQINLNLEASRLIGLDDDGLDDWSLRAAISGGQGLEPEAGKRSWAYAHYYGDVSYLTDADVTFGLVDGRAGYSFLLDESATVLTPYAVARLGVDTGRLEEEALGAGVGISLRHWFDETDTIAYRGFIDFDVQARQRIAGDRRASGILATLTIGR</sequence>
<evidence type="ECO:0000313" key="3">
    <source>
        <dbReference type="EMBL" id="MBX7458567.1"/>
    </source>
</evidence>
<dbReference type="Pfam" id="PF13283">
    <property type="entry name" value="NfrA_C"/>
    <property type="match status" value="1"/>
</dbReference>
<evidence type="ECO:0000256" key="1">
    <source>
        <dbReference type="SAM" id="SignalP"/>
    </source>
</evidence>
<dbReference type="InterPro" id="IPR025137">
    <property type="entry name" value="NfrA_C"/>
</dbReference>
<dbReference type="InterPro" id="IPR011990">
    <property type="entry name" value="TPR-like_helical_dom_sf"/>
</dbReference>
<evidence type="ECO:0000259" key="2">
    <source>
        <dbReference type="Pfam" id="PF13283"/>
    </source>
</evidence>
<evidence type="ECO:0000313" key="4">
    <source>
        <dbReference type="Proteomes" id="UP000783253"/>
    </source>
</evidence>
<dbReference type="Gene3D" id="1.25.40.10">
    <property type="entry name" value="Tetratricopeptide repeat domain"/>
    <property type="match status" value="1"/>
</dbReference>
<reference evidence="3 4" key="1">
    <citation type="submission" date="2021-08" db="EMBL/GenBank/DDBJ databases">
        <title>Comparative Genomics Analysis of the Genus Qipengyuania Reveals Extensive Genetic Diversity and Metabolic Versatility, Including the Description of Fifteen Novel Species.</title>
        <authorList>
            <person name="Liu Y."/>
        </authorList>
    </citation>
    <scope>NUCLEOTIDE SEQUENCE [LARGE SCALE GENOMIC DNA]</scope>
    <source>
        <strain evidence="3 4">1NDH17</strain>
    </source>
</reference>
<feature type="signal peptide" evidence="1">
    <location>
        <begin position="1"/>
        <end position="20"/>
    </location>
</feature>